<evidence type="ECO:0000256" key="4">
    <source>
        <dbReference type="ARBA" id="ARBA00022475"/>
    </source>
</evidence>
<keyword evidence="5 9" id="KW-0169">Cobalamin biosynthesis</keyword>
<dbReference type="HAMAP" id="MF_00024">
    <property type="entry name" value="CobD_CbiB"/>
    <property type="match status" value="1"/>
</dbReference>
<comment type="caution">
    <text evidence="9">Lacks conserved residue(s) required for the propagation of feature annotation.</text>
</comment>
<comment type="function">
    <text evidence="9">Converts cobyric acid to cobinamide by the addition of aminopropanol on the F carboxylic group.</text>
</comment>
<comment type="pathway">
    <text evidence="2 9">Cofactor biosynthesis; adenosylcobalamin biosynthesis.</text>
</comment>
<feature type="transmembrane region" description="Helical" evidence="9">
    <location>
        <begin position="76"/>
        <end position="94"/>
    </location>
</feature>
<protein>
    <recommendedName>
        <fullName evidence="9">Cobalamin biosynthesis protein CobD</fullName>
    </recommendedName>
</protein>
<dbReference type="PANTHER" id="PTHR34308:SF1">
    <property type="entry name" value="COBALAMIN BIOSYNTHESIS PROTEIN CBIB"/>
    <property type="match status" value="1"/>
</dbReference>
<keyword evidence="7 9" id="KW-1133">Transmembrane helix</keyword>
<dbReference type="RefSeq" id="WP_041097720.1">
    <property type="nucleotide sequence ID" value="NZ_AP012547.1"/>
</dbReference>
<dbReference type="GO" id="GO:0015420">
    <property type="term" value="F:ABC-type vitamin B12 transporter activity"/>
    <property type="evidence" value="ECO:0007669"/>
    <property type="project" value="UniProtKB-UniRule"/>
</dbReference>
<evidence type="ECO:0000256" key="6">
    <source>
        <dbReference type="ARBA" id="ARBA00022692"/>
    </source>
</evidence>
<dbReference type="Proteomes" id="UP000031637">
    <property type="component" value="Chromosome"/>
</dbReference>
<accession>W0SD02</accession>
<sequence>MTLISIVIALILEQLHALSVQSVVRGPVSRLAALLEDKFNDGGGNHGAIAWGLGVALPAALLALVHALLAYFQPLLAFLLGIGVLYLTMGFRQFSHFFTGIHLALRLGEVEQARQLLAQWRGRGGDRLTASEIARLSIEQALLASHRHVFAPLLWFAVFGPAGALLYRLAHSFDELWGERSEMEFGQFGEFAHQAFALIDWLPLRVTAASFAVVGDFEDAVHCWRTQAVRWPEAGSGILLASGAGALGVRLGMPVHDVIQDTGDASDRPELGLGEDADPDFMQSTIGLVWRSLVLGLAVLALVWISGWVGS</sequence>
<dbReference type="EMBL" id="AP012547">
    <property type="protein sequence ID" value="BAO28921.1"/>
    <property type="molecule type" value="Genomic_DNA"/>
</dbReference>
<dbReference type="InterPro" id="IPR004485">
    <property type="entry name" value="Cobalamin_biosynth_CobD/CbiB"/>
</dbReference>
<dbReference type="OrthoDB" id="8533534at2"/>
<evidence type="ECO:0000313" key="10">
    <source>
        <dbReference type="EMBL" id="BAO28921.1"/>
    </source>
</evidence>
<evidence type="ECO:0000256" key="9">
    <source>
        <dbReference type="HAMAP-Rule" id="MF_00024"/>
    </source>
</evidence>
<evidence type="ECO:0000256" key="3">
    <source>
        <dbReference type="ARBA" id="ARBA00006263"/>
    </source>
</evidence>
<dbReference type="Pfam" id="PF03186">
    <property type="entry name" value="CobD_Cbib"/>
    <property type="match status" value="1"/>
</dbReference>
<dbReference type="HOGENOM" id="CLU_054212_1_0_4"/>
<organism evidence="10 11">
    <name type="scientific">Sulfuritalea hydrogenivorans sk43H</name>
    <dbReference type="NCBI Taxonomy" id="1223802"/>
    <lineage>
        <taxon>Bacteria</taxon>
        <taxon>Pseudomonadati</taxon>
        <taxon>Pseudomonadota</taxon>
        <taxon>Betaproteobacteria</taxon>
        <taxon>Nitrosomonadales</taxon>
        <taxon>Sterolibacteriaceae</taxon>
        <taxon>Sulfuritalea</taxon>
    </lineage>
</organism>
<keyword evidence="6 9" id="KW-0812">Transmembrane</keyword>
<dbReference type="NCBIfam" id="NF005792">
    <property type="entry name" value="PRK07630.1"/>
    <property type="match status" value="1"/>
</dbReference>
<dbReference type="PANTHER" id="PTHR34308">
    <property type="entry name" value="COBALAMIN BIOSYNTHESIS PROTEIN CBIB"/>
    <property type="match status" value="1"/>
</dbReference>
<evidence type="ECO:0000256" key="8">
    <source>
        <dbReference type="ARBA" id="ARBA00023136"/>
    </source>
</evidence>
<dbReference type="AlphaFoldDB" id="W0SD02"/>
<gene>
    <name evidence="9" type="primary">cobD</name>
    <name evidence="10" type="ORF">SUTH_01121</name>
</gene>
<dbReference type="GO" id="GO:0005886">
    <property type="term" value="C:plasma membrane"/>
    <property type="evidence" value="ECO:0007669"/>
    <property type="project" value="UniProtKB-SubCell"/>
</dbReference>
<evidence type="ECO:0000256" key="5">
    <source>
        <dbReference type="ARBA" id="ARBA00022573"/>
    </source>
</evidence>
<feature type="transmembrane region" description="Helical" evidence="9">
    <location>
        <begin position="288"/>
        <end position="309"/>
    </location>
</feature>
<comment type="subcellular location">
    <subcellularLocation>
        <location evidence="1 9">Cell membrane</location>
        <topology evidence="1 9">Multi-pass membrane protein</topology>
    </subcellularLocation>
</comment>
<proteinExistence type="inferred from homology"/>
<dbReference type="UniPathway" id="UPA00148"/>
<dbReference type="KEGG" id="shd:SUTH_01121"/>
<comment type="similarity">
    <text evidence="3 9">Belongs to the CobD/CbiB family.</text>
</comment>
<evidence type="ECO:0000313" key="11">
    <source>
        <dbReference type="Proteomes" id="UP000031637"/>
    </source>
</evidence>
<dbReference type="GO" id="GO:0048472">
    <property type="term" value="F:threonine-phosphate decarboxylase activity"/>
    <property type="evidence" value="ECO:0007669"/>
    <property type="project" value="InterPro"/>
</dbReference>
<dbReference type="STRING" id="1223802.SUTH_01121"/>
<evidence type="ECO:0000256" key="2">
    <source>
        <dbReference type="ARBA" id="ARBA00004953"/>
    </source>
</evidence>
<name>W0SD02_9PROT</name>
<dbReference type="GO" id="GO:0009236">
    <property type="term" value="P:cobalamin biosynthetic process"/>
    <property type="evidence" value="ECO:0007669"/>
    <property type="project" value="UniProtKB-UniRule"/>
</dbReference>
<evidence type="ECO:0000256" key="1">
    <source>
        <dbReference type="ARBA" id="ARBA00004651"/>
    </source>
</evidence>
<keyword evidence="11" id="KW-1185">Reference proteome</keyword>
<keyword evidence="8 9" id="KW-0472">Membrane</keyword>
<evidence type="ECO:0000256" key="7">
    <source>
        <dbReference type="ARBA" id="ARBA00022989"/>
    </source>
</evidence>
<keyword evidence="4 9" id="KW-1003">Cell membrane</keyword>
<feature type="transmembrane region" description="Helical" evidence="9">
    <location>
        <begin position="149"/>
        <end position="170"/>
    </location>
</feature>
<reference evidence="10 11" key="1">
    <citation type="journal article" date="2014" name="Syst. Appl. Microbiol.">
        <title>Complete genomes of freshwater sulfur oxidizers Sulfuricella denitrificans skB26 and Sulfuritalea hydrogenivorans sk43H: genetic insights into the sulfur oxidation pathway of betaproteobacteria.</title>
        <authorList>
            <person name="Watanabe T."/>
            <person name="Kojima H."/>
            <person name="Fukui M."/>
        </authorList>
    </citation>
    <scope>NUCLEOTIDE SEQUENCE [LARGE SCALE GENOMIC DNA]</scope>
    <source>
        <strain evidence="10">DSM22779</strain>
    </source>
</reference>
<feature type="transmembrane region" description="Helical" evidence="9">
    <location>
        <begin position="48"/>
        <end position="69"/>
    </location>
</feature>